<keyword evidence="2" id="KW-1185">Reference proteome</keyword>
<proteinExistence type="predicted"/>
<name>A0ABD2VST7_9HYME</name>
<comment type="caution">
    <text evidence="1">The sequence shown here is derived from an EMBL/GenBank/DDBJ whole genome shotgun (WGS) entry which is preliminary data.</text>
</comment>
<protein>
    <submittedName>
        <fullName evidence="1">Uncharacterized protein</fullName>
    </submittedName>
</protein>
<accession>A0ABD2VST7</accession>
<sequence>MFRILMKQNYFQSKDNAEDTIKLQDYLIRSNITEEKIKDRGLIRTILCQGTKAFAKMNPTTLELDTFQRAILNFTIDHWKKVKLFRINYGILLVACVEHLLYPGEDNEEYMKIYCCDEEKAIKVYNTLRGFPDRSDGTLSRSARSFFNCTKFLEDNQYLEAIRSYLRSLQINNEDMQYIRETSIGLILGNEVNDIVDLPANCEIGRLPRFDAQPPQLMDREFFEKKSNARFIINLVDYLNQYHISDEHFRIRGAMNFLSRMLREVTRSFDWRPSRLQLTSFRNTIFDYTVDHLKSVNLYRINHGILVVACVEYVLYPDGDNEEYMRIYRCDTEMATVLYNRLYGYAEDEPQDNHAIESTRSFFRCPQFSRNIPCLDAIRLYLSSIEIDNVELEDIRKKSLQLIVPSEIHEVRLIEPGQGILMDAKYFREKSNADTIINLVNYIKINGIIYDAVMDSETILKNILRETTRTFANEDPSPWELNVFKITMLGFTSSYLKKVKLYRINHGILVVACIEHVLYPNDDDQYMKIYRGKVQKVIEAYNKLCNLPVENKPDDDTVRSARSFFTFENRINNNDAYLSIVRRYLRDIGIDEDDDEKQYIRKTAIELIHGDIYRQPAENRIDPIGNIPPM</sequence>
<dbReference type="EMBL" id="JBJJXI010000182">
    <property type="protein sequence ID" value="KAL3383725.1"/>
    <property type="molecule type" value="Genomic_DNA"/>
</dbReference>
<dbReference type="Proteomes" id="UP001627154">
    <property type="component" value="Unassembled WGS sequence"/>
</dbReference>
<reference evidence="1 2" key="1">
    <citation type="journal article" date="2024" name="bioRxiv">
        <title>A reference genome for Trichogramma kaykai: A tiny desert-dwelling parasitoid wasp with competing sex-ratio distorters.</title>
        <authorList>
            <person name="Culotta J."/>
            <person name="Lindsey A.R."/>
        </authorList>
    </citation>
    <scope>NUCLEOTIDE SEQUENCE [LARGE SCALE GENOMIC DNA]</scope>
    <source>
        <strain evidence="1 2">KSX58</strain>
    </source>
</reference>
<gene>
    <name evidence="1" type="ORF">TKK_020393</name>
</gene>
<organism evidence="1 2">
    <name type="scientific">Trichogramma kaykai</name>
    <dbReference type="NCBI Taxonomy" id="54128"/>
    <lineage>
        <taxon>Eukaryota</taxon>
        <taxon>Metazoa</taxon>
        <taxon>Ecdysozoa</taxon>
        <taxon>Arthropoda</taxon>
        <taxon>Hexapoda</taxon>
        <taxon>Insecta</taxon>
        <taxon>Pterygota</taxon>
        <taxon>Neoptera</taxon>
        <taxon>Endopterygota</taxon>
        <taxon>Hymenoptera</taxon>
        <taxon>Apocrita</taxon>
        <taxon>Proctotrupomorpha</taxon>
        <taxon>Chalcidoidea</taxon>
        <taxon>Trichogrammatidae</taxon>
        <taxon>Trichogramma</taxon>
    </lineage>
</organism>
<evidence type="ECO:0000313" key="1">
    <source>
        <dbReference type="EMBL" id="KAL3383725.1"/>
    </source>
</evidence>
<dbReference type="AlphaFoldDB" id="A0ABD2VST7"/>
<evidence type="ECO:0000313" key="2">
    <source>
        <dbReference type="Proteomes" id="UP001627154"/>
    </source>
</evidence>